<protein>
    <submittedName>
        <fullName evidence="1">Ferredoxin</fullName>
    </submittedName>
</protein>
<keyword evidence="2" id="KW-1185">Reference proteome</keyword>
<accession>A0ABM8PC85</accession>
<evidence type="ECO:0000313" key="1">
    <source>
        <dbReference type="EMBL" id="CAD7022991.1"/>
    </source>
</evidence>
<dbReference type="Proteomes" id="UP000606921">
    <property type="component" value="Unassembled WGS sequence"/>
</dbReference>
<dbReference type="EMBL" id="CABFWF030000001">
    <property type="protein sequence ID" value="CAD7022991.1"/>
    <property type="molecule type" value="Genomic_DNA"/>
</dbReference>
<sequence length="224" mass="24252">MTGRGILDQISAGLEPAGILLRGIARFGEGEGPALDGGGTALSVVLLGNIGGSVWPAFSRWRRRYGGPDPLDTWSKAMIQPVARKLAATAWFPSDPPYQPFQQWAMRAEALAPSPLGILLHPRYGLWHGYRGALGFPFELDGCLSLRDRDPSADGWEDACTAACPAGAVAKERFDVAACRAYLRSDAGQETCMVEGCRARDACPVGAQFRYPPEQVRFHMQALF</sequence>
<organism evidence="1 2">
    <name type="scientific">Pseudorhizobium endolithicum</name>
    <dbReference type="NCBI Taxonomy" id="1191678"/>
    <lineage>
        <taxon>Bacteria</taxon>
        <taxon>Pseudomonadati</taxon>
        <taxon>Pseudomonadota</taxon>
        <taxon>Alphaproteobacteria</taxon>
        <taxon>Hyphomicrobiales</taxon>
        <taxon>Rhizobiaceae</taxon>
        <taxon>Rhizobium/Agrobacterium group</taxon>
        <taxon>Pseudorhizobium</taxon>
    </lineage>
</organism>
<dbReference type="RefSeq" id="WP_142590715.1">
    <property type="nucleotide sequence ID" value="NZ_CABFWF030000001.1"/>
</dbReference>
<comment type="caution">
    <text evidence="1">The sequence shown here is derived from an EMBL/GenBank/DDBJ whole genome shotgun (WGS) entry which is preliminary data.</text>
</comment>
<reference evidence="1 2" key="1">
    <citation type="submission" date="2020-11" db="EMBL/GenBank/DDBJ databases">
        <authorList>
            <person name="Lassalle F."/>
        </authorList>
    </citation>
    <scope>NUCLEOTIDE SEQUENCE [LARGE SCALE GENOMIC DNA]</scope>
    <source>
        <strain evidence="1 2">JC140</strain>
    </source>
</reference>
<proteinExistence type="predicted"/>
<evidence type="ECO:0000313" key="2">
    <source>
        <dbReference type="Proteomes" id="UP000606921"/>
    </source>
</evidence>
<name>A0ABM8PC85_9HYPH</name>
<gene>
    <name evidence="1" type="ORF">REJC140_00057</name>
</gene>